<evidence type="ECO:0000256" key="4">
    <source>
        <dbReference type="ARBA" id="ARBA00023136"/>
    </source>
</evidence>
<keyword evidence="4 5" id="KW-0472">Membrane</keyword>
<dbReference type="Pfam" id="PF07681">
    <property type="entry name" value="DoxX"/>
    <property type="match status" value="1"/>
</dbReference>
<comment type="caution">
    <text evidence="6">The sequence shown here is derived from an EMBL/GenBank/DDBJ whole genome shotgun (WGS) entry which is preliminary data.</text>
</comment>
<reference evidence="6 7" key="1">
    <citation type="submission" date="2012-10" db="EMBL/GenBank/DDBJ databases">
        <authorList>
            <person name="Harkins D.M."/>
            <person name="Durkin A.S."/>
            <person name="Brinkac L.M."/>
            <person name="Haft D.H."/>
            <person name="Selengut J.D."/>
            <person name="Sanka R."/>
            <person name="DePew J."/>
            <person name="Purushe J."/>
            <person name="Chanthongthip A."/>
            <person name="Lattana O."/>
            <person name="Phetsouvanh R."/>
            <person name="Newton P.N."/>
            <person name="Vinetz J.M."/>
            <person name="Sutton G.G."/>
            <person name="Nierman W.C."/>
            <person name="Fouts D.E."/>
        </authorList>
    </citation>
    <scope>NUCLEOTIDE SEQUENCE [LARGE SCALE GENOMIC DNA]</scope>
    <source>
        <strain evidence="6 7">UI 12758</strain>
    </source>
</reference>
<dbReference type="Proteomes" id="UP000001340">
    <property type="component" value="Unassembled WGS sequence"/>
</dbReference>
<dbReference type="AlphaFoldDB" id="A0A0E2CZ39"/>
<sequence>MMKKIFDWTARIVAVVILIPAFYFKLSGSESSIATFAALDAEPFGRYVVGFFELGVVFLLLIPRTSWLGAMIATVIMVGAIGSHISILGFQGEMGISFVLAFVVLICCITELIASKDRNPIFTRIFANKAYY</sequence>
<evidence type="ECO:0000313" key="6">
    <source>
        <dbReference type="EMBL" id="EKR52581.1"/>
    </source>
</evidence>
<name>A0A0E2CZ39_LEPIR</name>
<feature type="transmembrane region" description="Helical" evidence="5">
    <location>
        <begin position="5"/>
        <end position="24"/>
    </location>
</feature>
<dbReference type="EMBL" id="AHNR02000078">
    <property type="protein sequence ID" value="EKR52581.1"/>
    <property type="molecule type" value="Genomic_DNA"/>
</dbReference>
<comment type="subcellular location">
    <subcellularLocation>
        <location evidence="1">Membrane</location>
        <topology evidence="1">Multi-pass membrane protein</topology>
    </subcellularLocation>
</comment>
<feature type="transmembrane region" description="Helical" evidence="5">
    <location>
        <begin position="69"/>
        <end position="90"/>
    </location>
</feature>
<proteinExistence type="predicted"/>
<evidence type="ECO:0000256" key="3">
    <source>
        <dbReference type="ARBA" id="ARBA00022989"/>
    </source>
</evidence>
<dbReference type="GO" id="GO:0030416">
    <property type="term" value="P:methylamine metabolic process"/>
    <property type="evidence" value="ECO:0007669"/>
    <property type="project" value="InterPro"/>
</dbReference>
<dbReference type="InterPro" id="IPR032808">
    <property type="entry name" value="DoxX"/>
</dbReference>
<feature type="transmembrane region" description="Helical" evidence="5">
    <location>
        <begin position="44"/>
        <end position="62"/>
    </location>
</feature>
<protein>
    <submittedName>
        <fullName evidence="6">DoxX family protein</fullName>
    </submittedName>
</protein>
<keyword evidence="2 5" id="KW-0812">Transmembrane</keyword>
<accession>A0A0E2CZ39</accession>
<gene>
    <name evidence="6" type="ORF">LEP1GSC105_0916</name>
</gene>
<keyword evidence="3 5" id="KW-1133">Transmembrane helix</keyword>
<dbReference type="GeneID" id="61144523"/>
<evidence type="ECO:0000256" key="1">
    <source>
        <dbReference type="ARBA" id="ARBA00004141"/>
    </source>
</evidence>
<dbReference type="RefSeq" id="WP_000976082.1">
    <property type="nucleotide sequence ID" value="NZ_AHNR02000078.1"/>
</dbReference>
<evidence type="ECO:0000256" key="5">
    <source>
        <dbReference type="SAM" id="Phobius"/>
    </source>
</evidence>
<evidence type="ECO:0000256" key="2">
    <source>
        <dbReference type="ARBA" id="ARBA00022692"/>
    </source>
</evidence>
<organism evidence="6 7">
    <name type="scientific">Leptospira interrogans str. UI 12758</name>
    <dbReference type="NCBI Taxonomy" id="1049938"/>
    <lineage>
        <taxon>Bacteria</taxon>
        <taxon>Pseudomonadati</taxon>
        <taxon>Spirochaetota</taxon>
        <taxon>Spirochaetia</taxon>
        <taxon>Leptospirales</taxon>
        <taxon>Leptospiraceae</taxon>
        <taxon>Leptospira</taxon>
    </lineage>
</organism>
<feature type="transmembrane region" description="Helical" evidence="5">
    <location>
        <begin position="96"/>
        <end position="114"/>
    </location>
</feature>
<evidence type="ECO:0000313" key="7">
    <source>
        <dbReference type="Proteomes" id="UP000001340"/>
    </source>
</evidence>
<dbReference type="GO" id="GO:0016020">
    <property type="term" value="C:membrane"/>
    <property type="evidence" value="ECO:0007669"/>
    <property type="project" value="UniProtKB-SubCell"/>
</dbReference>